<keyword evidence="4 9" id="KW-0812">Transmembrane</keyword>
<dbReference type="GO" id="GO:0031966">
    <property type="term" value="C:mitochondrial membrane"/>
    <property type="evidence" value="ECO:0007669"/>
    <property type="project" value="UniProtKB-SubCell"/>
</dbReference>
<dbReference type="InterPro" id="IPR018108">
    <property type="entry name" value="MCP_transmembrane"/>
</dbReference>
<comment type="caution">
    <text evidence="11">The sequence shown here is derived from an EMBL/GenBank/DDBJ whole genome shotgun (WGS) entry which is preliminary data.</text>
</comment>
<evidence type="ECO:0000256" key="3">
    <source>
        <dbReference type="ARBA" id="ARBA00022448"/>
    </source>
</evidence>
<dbReference type="InterPro" id="IPR050567">
    <property type="entry name" value="Mitochondrial_Carrier"/>
</dbReference>
<evidence type="ECO:0000256" key="1">
    <source>
        <dbReference type="ARBA" id="ARBA00004225"/>
    </source>
</evidence>
<comment type="subcellular location">
    <subcellularLocation>
        <location evidence="1">Mitochondrion membrane</location>
        <topology evidence="1">Multi-pass membrane protein</topology>
    </subcellularLocation>
</comment>
<evidence type="ECO:0000256" key="5">
    <source>
        <dbReference type="ARBA" id="ARBA00022737"/>
    </source>
</evidence>
<dbReference type="EMBL" id="ALBS01000066">
    <property type="protein sequence ID" value="EJT51259.1"/>
    <property type="molecule type" value="Genomic_DNA"/>
</dbReference>
<name>J6F2Q3_TRIAS</name>
<evidence type="ECO:0000313" key="12">
    <source>
        <dbReference type="Proteomes" id="UP000002748"/>
    </source>
</evidence>
<evidence type="ECO:0000256" key="6">
    <source>
        <dbReference type="ARBA" id="ARBA00022989"/>
    </source>
</evidence>
<dbReference type="PANTHER" id="PTHR45624">
    <property type="entry name" value="MITOCHONDRIAL BASIC AMINO ACIDS TRANSPORTER-RELATED"/>
    <property type="match status" value="1"/>
</dbReference>
<dbReference type="Proteomes" id="UP000002748">
    <property type="component" value="Unassembled WGS sequence"/>
</dbReference>
<keyword evidence="5" id="KW-0677">Repeat</keyword>
<dbReference type="AlphaFoldDB" id="J6F2Q3"/>
<evidence type="ECO:0000256" key="7">
    <source>
        <dbReference type="ARBA" id="ARBA00023128"/>
    </source>
</evidence>
<keyword evidence="6" id="KW-1133">Transmembrane helix</keyword>
<dbReference type="GO" id="GO:0022857">
    <property type="term" value="F:transmembrane transporter activity"/>
    <property type="evidence" value="ECO:0007669"/>
    <property type="project" value="TreeGrafter"/>
</dbReference>
<comment type="similarity">
    <text evidence="2 10">Belongs to the mitochondrial carrier (TC 2.A.29) family.</text>
</comment>
<dbReference type="PROSITE" id="PS50920">
    <property type="entry name" value="SOLCAR"/>
    <property type="match status" value="2"/>
</dbReference>
<evidence type="ECO:0000256" key="10">
    <source>
        <dbReference type="RuleBase" id="RU000488"/>
    </source>
</evidence>
<keyword evidence="3 10" id="KW-0813">Transport</keyword>
<feature type="repeat" description="Solcar" evidence="9">
    <location>
        <begin position="261"/>
        <end position="356"/>
    </location>
</feature>
<dbReference type="KEGG" id="tasa:A1Q1_07537"/>
<dbReference type="GeneID" id="25991049"/>
<organism evidence="11 12">
    <name type="scientific">Trichosporon asahii var. asahii (strain ATCC 90039 / CBS 2479 / JCM 2466 / KCTC 7840 / NBRC 103889/ NCYC 2677 / UAMH 7654)</name>
    <name type="common">Yeast</name>
    <dbReference type="NCBI Taxonomy" id="1186058"/>
    <lineage>
        <taxon>Eukaryota</taxon>
        <taxon>Fungi</taxon>
        <taxon>Dikarya</taxon>
        <taxon>Basidiomycota</taxon>
        <taxon>Agaricomycotina</taxon>
        <taxon>Tremellomycetes</taxon>
        <taxon>Trichosporonales</taxon>
        <taxon>Trichosporonaceae</taxon>
        <taxon>Trichosporon</taxon>
    </lineage>
</organism>
<evidence type="ECO:0000256" key="2">
    <source>
        <dbReference type="ARBA" id="ARBA00006375"/>
    </source>
</evidence>
<keyword evidence="7" id="KW-0496">Mitochondrion</keyword>
<dbReference type="VEuPathDB" id="FungiDB:A1Q1_07537"/>
<keyword evidence="8 9" id="KW-0472">Membrane</keyword>
<dbReference type="InterPro" id="IPR023395">
    <property type="entry name" value="MCP_dom_sf"/>
</dbReference>
<evidence type="ECO:0000313" key="11">
    <source>
        <dbReference type="EMBL" id="EJT51259.1"/>
    </source>
</evidence>
<proteinExistence type="inferred from homology"/>
<dbReference type="HOGENOM" id="CLU_680051_0_0_1"/>
<evidence type="ECO:0000256" key="9">
    <source>
        <dbReference type="PROSITE-ProRule" id="PRU00282"/>
    </source>
</evidence>
<gene>
    <name evidence="11" type="ORF">A1Q1_07537</name>
</gene>
<dbReference type="RefSeq" id="XP_014182407.1">
    <property type="nucleotide sequence ID" value="XM_014326932.1"/>
</dbReference>
<accession>J6F2Q3</accession>
<evidence type="ECO:0000256" key="4">
    <source>
        <dbReference type="ARBA" id="ARBA00022692"/>
    </source>
</evidence>
<dbReference type="OrthoDB" id="14252at2759"/>
<evidence type="ECO:0000256" key="8">
    <source>
        <dbReference type="ARBA" id="ARBA00023136"/>
    </source>
</evidence>
<feature type="repeat" description="Solcar" evidence="9">
    <location>
        <begin position="128"/>
        <end position="233"/>
    </location>
</feature>
<sequence>MGDEDKGEPVYASYADQQAERFPPSLTSLLERLQAPSVSSLDNHLTWSRFATKHLSTMEDIASILKEEKVRSNLRSLPDGFSGLGGQLTADSRPVQGCYEPYAFVNGVIFSSYTSFMSMMPTPPGQDPTLWQINLAGMGSGFVGATLTCPIELIKTVQTARYPSRMRRTGTLTPQIRQQSMPPHMNPSTYAVAWDILKTGGLRGLYRGYTATLIRESAYGPYEAVCRYFKWRRAKSGHPLEYHDHKHDLISEGEAELNSGLNWAELMTAGGVAGVVAWVATFPFDVFKTRMQSSSAWGDEASKVKLGLWQTAVTSVRKEGWRVMFVGLWPTIVREPDAFASYGSSHLHGFGSATNHAKGVAASFCGRACTTEGFMQGSGEGNVWGDMGSPGCVEQTEACAEPQDY</sequence>
<dbReference type="SUPFAM" id="SSF103506">
    <property type="entry name" value="Mitochondrial carrier"/>
    <property type="match status" value="1"/>
</dbReference>
<reference evidence="11 12" key="1">
    <citation type="journal article" date="2012" name="Eukaryot. Cell">
        <title>Draft genome sequence of CBS 2479, the standard type strain of Trichosporon asahii.</title>
        <authorList>
            <person name="Yang R.Y."/>
            <person name="Li H.T."/>
            <person name="Zhu H."/>
            <person name="Zhou G.P."/>
            <person name="Wang M."/>
            <person name="Wang L."/>
        </authorList>
    </citation>
    <scope>NUCLEOTIDE SEQUENCE [LARGE SCALE GENOMIC DNA]</scope>
    <source>
        <strain evidence="12">ATCC 90039 / CBS 2479 / JCM 2466 / KCTC 7840 / NCYC 2677 / UAMH 7654</strain>
    </source>
</reference>
<dbReference type="PANTHER" id="PTHR45624:SF10">
    <property type="entry name" value="SLC (SOLUTE CARRIER) HOMOLOG"/>
    <property type="match status" value="1"/>
</dbReference>
<dbReference type="Pfam" id="PF00153">
    <property type="entry name" value="Mito_carr"/>
    <property type="match status" value="2"/>
</dbReference>
<dbReference type="Gene3D" id="1.50.40.10">
    <property type="entry name" value="Mitochondrial carrier domain"/>
    <property type="match status" value="1"/>
</dbReference>
<protein>
    <submittedName>
        <fullName evidence="11">Carnitine/acyl carnitine carrier</fullName>
    </submittedName>
</protein>